<protein>
    <recommendedName>
        <fullName evidence="4">Transmembrane protein</fullName>
    </recommendedName>
</protein>
<organism evidence="2 3">
    <name type="scientific">Carboxylicivirga linearis</name>
    <dbReference type="NCBI Taxonomy" id="1628157"/>
    <lineage>
        <taxon>Bacteria</taxon>
        <taxon>Pseudomonadati</taxon>
        <taxon>Bacteroidota</taxon>
        <taxon>Bacteroidia</taxon>
        <taxon>Marinilabiliales</taxon>
        <taxon>Marinilabiliaceae</taxon>
        <taxon>Carboxylicivirga</taxon>
    </lineage>
</organism>
<feature type="transmembrane region" description="Helical" evidence="1">
    <location>
        <begin position="144"/>
        <end position="162"/>
    </location>
</feature>
<feature type="transmembrane region" description="Helical" evidence="1">
    <location>
        <begin position="293"/>
        <end position="314"/>
    </location>
</feature>
<sequence length="612" mass="72086">MRSKKSKPDKQKQNQQIRKFNAAVYIKVVYYTLFVGFAFYFTAIFNKDLLLKLDELSIFQNSRLFFINHLSEPAGLLSYAASFLNQFFYFPWLGSLLFISMLIGIQYLTFRFFKIPKRYYLLSFIPAAALLLLVTQLDYVMYEFIANGYAFINVLGVLMIYLSYQTYKMIPSNWIKYVFALLYVVLLYPVTGFYALVSTFIMALSEGVISITEEDKKVRLISAGCFLLSFIFVPFIYYRSIYQVTLEFAYTAGLPEFNFDGNEFIFWLPVLLLITSLLIFSILPLLKKNSFKAVWANSINIATGLIILFGVYALSNKDENFHSELAIDHALFEGHWKDVLKIEREFKGEPSRYIVLTTRLALQKMQKAGDLMFTRKDGNKDAQTKRNLTLWSYASQPLFYNYGMVNDCYRWCMEDMARFGPKVQYLRYMVKCALINNELVLADKYNAALSRTLFHKKWAEKYQRYIDNPELMDDDPEFKMNKLLYSFPDNLVSDKGNLESNILLRLASIGGGHLDLLEISMQAQMLLKKPERFWPFFNLYIQKHDRIPVHYQEAALLFSQMNKQYDISNIKFDNDLIDKFNKVHSDPQNEHQDHFKKYYGDTYWYYMYYSKF</sequence>
<keyword evidence="1" id="KW-0472">Membrane</keyword>
<evidence type="ECO:0000313" key="2">
    <source>
        <dbReference type="EMBL" id="MBS2100918.1"/>
    </source>
</evidence>
<feature type="transmembrane region" description="Helical" evidence="1">
    <location>
        <begin position="264"/>
        <end position="286"/>
    </location>
</feature>
<keyword evidence="3" id="KW-1185">Reference proteome</keyword>
<dbReference type="InterPro" id="IPR045692">
    <property type="entry name" value="DUF6057"/>
</dbReference>
<keyword evidence="1" id="KW-1133">Transmembrane helix</keyword>
<feature type="transmembrane region" description="Helical" evidence="1">
    <location>
        <begin position="20"/>
        <end position="45"/>
    </location>
</feature>
<evidence type="ECO:0008006" key="4">
    <source>
        <dbReference type="Google" id="ProtNLM"/>
    </source>
</evidence>
<accession>A0ABS5K1C1</accession>
<dbReference type="EMBL" id="JAGUCO010000032">
    <property type="protein sequence ID" value="MBS2100918.1"/>
    <property type="molecule type" value="Genomic_DNA"/>
</dbReference>
<reference evidence="2 3" key="1">
    <citation type="journal article" date="2015" name="Int. J. Syst. Evol. Microbiol.">
        <title>Carboxylicivirga linearis sp. nov., isolated from a sea cucumber culture pond.</title>
        <authorList>
            <person name="Wang F.Q."/>
            <person name="Zhou Y.X."/>
            <person name="Lin X.Z."/>
            <person name="Chen G.J."/>
            <person name="Du Z.J."/>
        </authorList>
    </citation>
    <scope>NUCLEOTIDE SEQUENCE [LARGE SCALE GENOMIC DNA]</scope>
    <source>
        <strain evidence="2 3">FB218</strain>
    </source>
</reference>
<keyword evidence="1" id="KW-0812">Transmembrane</keyword>
<feature type="transmembrane region" description="Helical" evidence="1">
    <location>
        <begin position="174"/>
        <end position="190"/>
    </location>
</feature>
<comment type="caution">
    <text evidence="2">The sequence shown here is derived from an EMBL/GenBank/DDBJ whole genome shotgun (WGS) entry which is preliminary data.</text>
</comment>
<feature type="transmembrane region" description="Helical" evidence="1">
    <location>
        <begin position="87"/>
        <end position="107"/>
    </location>
</feature>
<evidence type="ECO:0000313" key="3">
    <source>
        <dbReference type="Proteomes" id="UP000708576"/>
    </source>
</evidence>
<gene>
    <name evidence="2" type="ORF">KEM10_21710</name>
</gene>
<name>A0ABS5K1C1_9BACT</name>
<dbReference type="RefSeq" id="WP_212219706.1">
    <property type="nucleotide sequence ID" value="NZ_JAGUCO010000032.1"/>
</dbReference>
<dbReference type="Proteomes" id="UP000708576">
    <property type="component" value="Unassembled WGS sequence"/>
</dbReference>
<dbReference type="Pfam" id="PF19529">
    <property type="entry name" value="DUF6057"/>
    <property type="match status" value="1"/>
</dbReference>
<proteinExistence type="predicted"/>
<feature type="transmembrane region" description="Helical" evidence="1">
    <location>
        <begin position="220"/>
        <end position="238"/>
    </location>
</feature>
<evidence type="ECO:0000256" key="1">
    <source>
        <dbReference type="SAM" id="Phobius"/>
    </source>
</evidence>